<comment type="cofactor">
    <cofactor evidence="1 7">
        <name>FAD</name>
        <dbReference type="ChEBI" id="CHEBI:57692"/>
    </cofactor>
</comment>
<dbReference type="EC" id="1.3.99.-" evidence="11"/>
<evidence type="ECO:0000259" key="8">
    <source>
        <dbReference type="Pfam" id="PF00441"/>
    </source>
</evidence>
<dbReference type="InterPro" id="IPR036250">
    <property type="entry name" value="AcylCo_DH-like_C"/>
</dbReference>
<dbReference type="PIRSF" id="PIRSF016578">
    <property type="entry name" value="HsaA"/>
    <property type="match status" value="1"/>
</dbReference>
<organism evidence="11">
    <name type="scientific">uncultured Desulfobacterium sp</name>
    <dbReference type="NCBI Taxonomy" id="201089"/>
    <lineage>
        <taxon>Bacteria</taxon>
        <taxon>Pseudomonadati</taxon>
        <taxon>Thermodesulfobacteriota</taxon>
        <taxon>Desulfobacteria</taxon>
        <taxon>Desulfobacterales</taxon>
        <taxon>Desulfobacteriaceae</taxon>
        <taxon>Desulfobacterium</taxon>
        <taxon>environmental samples</taxon>
    </lineage>
</organism>
<evidence type="ECO:0000256" key="6">
    <source>
        <dbReference type="ARBA" id="ARBA00023002"/>
    </source>
</evidence>
<comment type="subunit">
    <text evidence="3">Homotetramer.</text>
</comment>
<dbReference type="PANTHER" id="PTHR43884:SF12">
    <property type="entry name" value="ISOVALERYL-COA DEHYDROGENASE, MITOCHONDRIAL-RELATED"/>
    <property type="match status" value="1"/>
</dbReference>
<name>A0A445N479_9BACT</name>
<dbReference type="SUPFAM" id="SSF47203">
    <property type="entry name" value="Acyl-CoA dehydrogenase C-terminal domain-like"/>
    <property type="match status" value="1"/>
</dbReference>
<dbReference type="InterPro" id="IPR006089">
    <property type="entry name" value="Acyl-CoA_DH_CS"/>
</dbReference>
<sequence>MIPYELNEDQKMFQDTIRRMVKEKLAPKAQKVDESSEFPWDSFELFREYGLPGINIPEELGGVGADCLTCAIVLEEIGKTCNTSALVLGSCFISNLILLHAGNEDQKTRFLSRIAEGESISAISLIEPGMPFNINEISVTATSTDDGYLLNGKTAVISNADVADFIIILARKENSSDPKDVYAFVVEKEGSKYLCGKKGELLGEGSRQACEVAFSDCKVPNENRLNPEGGAYQKVIQVLEENNYITAARALGLSQGALEHALDYAKTRVQFGKAIIKFQGIQFMIAEMAVKIESVRQMLYKACTEISKGSREAIRLGAMVKSLASDVAMDVAVNAIQVFGGYGVTTEYPVARYYRNAKPISFVEGSKDVHKNVIAREVYGG</sequence>
<comment type="similarity">
    <text evidence="2 7">Belongs to the acyl-CoA dehydrogenase family.</text>
</comment>
<keyword evidence="5 7" id="KW-0274">FAD</keyword>
<dbReference type="InterPro" id="IPR009100">
    <property type="entry name" value="AcylCoA_DH/oxidase_NM_dom_sf"/>
</dbReference>
<evidence type="ECO:0000256" key="2">
    <source>
        <dbReference type="ARBA" id="ARBA00009347"/>
    </source>
</evidence>
<dbReference type="SUPFAM" id="SSF56645">
    <property type="entry name" value="Acyl-CoA dehydrogenase NM domain-like"/>
    <property type="match status" value="1"/>
</dbReference>
<dbReference type="Gene3D" id="2.40.110.10">
    <property type="entry name" value="Butyryl-CoA Dehydrogenase, subunit A, domain 2"/>
    <property type="match status" value="1"/>
</dbReference>
<evidence type="ECO:0000256" key="4">
    <source>
        <dbReference type="ARBA" id="ARBA00022630"/>
    </source>
</evidence>
<feature type="domain" description="Acyl-CoA dehydrogenase/oxidase C-terminal" evidence="8">
    <location>
        <begin position="239"/>
        <end position="378"/>
    </location>
</feature>
<dbReference type="GO" id="GO:0003995">
    <property type="term" value="F:acyl-CoA dehydrogenase activity"/>
    <property type="evidence" value="ECO:0007669"/>
    <property type="project" value="InterPro"/>
</dbReference>
<feature type="domain" description="Acyl-CoA dehydrogenase/oxidase N-terminal" evidence="10">
    <location>
        <begin position="7"/>
        <end position="118"/>
    </location>
</feature>
<proteinExistence type="inferred from homology"/>
<dbReference type="PANTHER" id="PTHR43884">
    <property type="entry name" value="ACYL-COA DEHYDROGENASE"/>
    <property type="match status" value="1"/>
</dbReference>
<evidence type="ECO:0000256" key="7">
    <source>
        <dbReference type="RuleBase" id="RU362125"/>
    </source>
</evidence>
<dbReference type="Pfam" id="PF02770">
    <property type="entry name" value="Acyl-CoA_dh_M"/>
    <property type="match status" value="1"/>
</dbReference>
<dbReference type="Pfam" id="PF02771">
    <property type="entry name" value="Acyl-CoA_dh_N"/>
    <property type="match status" value="1"/>
</dbReference>
<accession>A0A445N479</accession>
<keyword evidence="4 7" id="KW-0285">Flavoprotein</keyword>
<evidence type="ECO:0000256" key="3">
    <source>
        <dbReference type="ARBA" id="ARBA00011881"/>
    </source>
</evidence>
<evidence type="ECO:0000313" key="11">
    <source>
        <dbReference type="EMBL" id="SPD76498.1"/>
    </source>
</evidence>
<dbReference type="GO" id="GO:0050660">
    <property type="term" value="F:flavin adenine dinucleotide binding"/>
    <property type="evidence" value="ECO:0007669"/>
    <property type="project" value="InterPro"/>
</dbReference>
<dbReference type="Gene3D" id="1.20.140.10">
    <property type="entry name" value="Butyryl-CoA Dehydrogenase, subunit A, domain 3"/>
    <property type="match status" value="1"/>
</dbReference>
<evidence type="ECO:0000259" key="9">
    <source>
        <dbReference type="Pfam" id="PF02770"/>
    </source>
</evidence>
<gene>
    <name evidence="11" type="ORF">PITCH_A980012</name>
</gene>
<keyword evidence="6 7" id="KW-0560">Oxidoreductase</keyword>
<dbReference type="FunFam" id="1.20.140.10:FF:000001">
    <property type="entry name" value="Acyl-CoA dehydrogenase"/>
    <property type="match status" value="1"/>
</dbReference>
<dbReference type="AlphaFoldDB" id="A0A445N479"/>
<protein>
    <submittedName>
        <fullName evidence="11">Putative Acyl-CoA dehydrogenase</fullName>
        <ecNumber evidence="11">1.3.99.-</ecNumber>
    </submittedName>
</protein>
<dbReference type="PROSITE" id="PS00073">
    <property type="entry name" value="ACYL_COA_DH_2"/>
    <property type="match status" value="1"/>
</dbReference>
<evidence type="ECO:0000256" key="5">
    <source>
        <dbReference type="ARBA" id="ARBA00022827"/>
    </source>
</evidence>
<dbReference type="InterPro" id="IPR037069">
    <property type="entry name" value="AcylCoA_DH/ox_N_sf"/>
</dbReference>
<evidence type="ECO:0000259" key="10">
    <source>
        <dbReference type="Pfam" id="PF02771"/>
    </source>
</evidence>
<dbReference type="InterPro" id="IPR013786">
    <property type="entry name" value="AcylCoA_DH/ox_N"/>
</dbReference>
<dbReference type="InterPro" id="IPR046373">
    <property type="entry name" value="Acyl-CoA_Oxase/DH_mid-dom_sf"/>
</dbReference>
<evidence type="ECO:0000256" key="1">
    <source>
        <dbReference type="ARBA" id="ARBA00001974"/>
    </source>
</evidence>
<dbReference type="InterPro" id="IPR009075">
    <property type="entry name" value="AcylCo_DH/oxidase_C"/>
</dbReference>
<feature type="domain" description="Acyl-CoA oxidase/dehydrogenase middle" evidence="9">
    <location>
        <begin position="124"/>
        <end position="217"/>
    </location>
</feature>
<dbReference type="Gene3D" id="1.10.540.10">
    <property type="entry name" value="Acyl-CoA dehydrogenase/oxidase, N-terminal domain"/>
    <property type="match status" value="1"/>
</dbReference>
<dbReference type="EMBL" id="OJIN01000245">
    <property type="protein sequence ID" value="SPD76498.1"/>
    <property type="molecule type" value="Genomic_DNA"/>
</dbReference>
<dbReference type="Pfam" id="PF00441">
    <property type="entry name" value="Acyl-CoA_dh_1"/>
    <property type="match status" value="1"/>
</dbReference>
<dbReference type="InterPro" id="IPR006091">
    <property type="entry name" value="Acyl-CoA_Oxase/DH_mid-dom"/>
</dbReference>
<reference evidence="11" key="1">
    <citation type="submission" date="2018-01" db="EMBL/GenBank/DDBJ databases">
        <authorList>
            <person name="Regsiter A."/>
            <person name="William W."/>
        </authorList>
    </citation>
    <scope>NUCLEOTIDE SEQUENCE</scope>
    <source>
        <strain evidence="11">TRIP AH-1</strain>
    </source>
</reference>